<reference evidence="1" key="2">
    <citation type="journal article" date="2022" name="New Phytol.">
        <title>Evolutionary transition to the ectomycorrhizal habit in the genomes of a hyperdiverse lineage of mushroom-forming fungi.</title>
        <authorList>
            <person name="Looney B."/>
            <person name="Miyauchi S."/>
            <person name="Morin E."/>
            <person name="Drula E."/>
            <person name="Courty P.E."/>
            <person name="Kohler A."/>
            <person name="Kuo A."/>
            <person name="LaButti K."/>
            <person name="Pangilinan J."/>
            <person name="Lipzen A."/>
            <person name="Riley R."/>
            <person name="Andreopoulos W."/>
            <person name="He G."/>
            <person name="Johnson J."/>
            <person name="Nolan M."/>
            <person name="Tritt A."/>
            <person name="Barry K.W."/>
            <person name="Grigoriev I.V."/>
            <person name="Nagy L.G."/>
            <person name="Hibbett D."/>
            <person name="Henrissat B."/>
            <person name="Matheny P.B."/>
            <person name="Labbe J."/>
            <person name="Martin F.M."/>
        </authorList>
    </citation>
    <scope>NUCLEOTIDE SEQUENCE</scope>
    <source>
        <strain evidence="1">HHB10654</strain>
    </source>
</reference>
<keyword evidence="2" id="KW-1185">Reference proteome</keyword>
<sequence length="314" mass="34557">MNSAISQSPVTERIQRHDLYYIHGGDVIFRVENYLFRVHRYFFVRESPYFREKLPHPPPPGEFTKGSSDNNPFTLDDALSVDFARFLWVFYNPKYSLYNADVEEWTSILKLSHQWQFAEVKALALRELEQLEVGPIEKIITYHAYEIDRNLLIAAYTALTTRDEPITLEEGRKLGLETSLQLMHAREVARGSRTKGGRSMSPVNVTGSDLDALIKDLFQLQDAPGAADARVPTPETPSTPVDPNAPNGRSTPNGRATPTAANGATPKKDSFRATTGGSVMRTNGTANGHANGASVNGSANGAPNGAGRQGGNRR</sequence>
<protein>
    <submittedName>
        <fullName evidence="1">Uncharacterized protein</fullName>
    </submittedName>
</protein>
<dbReference type="EMBL" id="MU277189">
    <property type="protein sequence ID" value="KAI0067633.1"/>
    <property type="molecule type" value="Genomic_DNA"/>
</dbReference>
<accession>A0ACB8TGR3</accession>
<name>A0ACB8TGR3_9AGAM</name>
<evidence type="ECO:0000313" key="2">
    <source>
        <dbReference type="Proteomes" id="UP000814140"/>
    </source>
</evidence>
<proteinExistence type="predicted"/>
<evidence type="ECO:0000313" key="1">
    <source>
        <dbReference type="EMBL" id="KAI0067633.1"/>
    </source>
</evidence>
<reference evidence="1" key="1">
    <citation type="submission" date="2021-03" db="EMBL/GenBank/DDBJ databases">
        <authorList>
            <consortium name="DOE Joint Genome Institute"/>
            <person name="Ahrendt S."/>
            <person name="Looney B.P."/>
            <person name="Miyauchi S."/>
            <person name="Morin E."/>
            <person name="Drula E."/>
            <person name="Courty P.E."/>
            <person name="Chicoki N."/>
            <person name="Fauchery L."/>
            <person name="Kohler A."/>
            <person name="Kuo A."/>
            <person name="Labutti K."/>
            <person name="Pangilinan J."/>
            <person name="Lipzen A."/>
            <person name="Riley R."/>
            <person name="Andreopoulos W."/>
            <person name="He G."/>
            <person name="Johnson J."/>
            <person name="Barry K.W."/>
            <person name="Grigoriev I.V."/>
            <person name="Nagy L."/>
            <person name="Hibbett D."/>
            <person name="Henrissat B."/>
            <person name="Matheny P.B."/>
            <person name="Labbe J."/>
            <person name="Martin F."/>
        </authorList>
    </citation>
    <scope>NUCLEOTIDE SEQUENCE</scope>
    <source>
        <strain evidence="1">HHB10654</strain>
    </source>
</reference>
<comment type="caution">
    <text evidence="1">The sequence shown here is derived from an EMBL/GenBank/DDBJ whole genome shotgun (WGS) entry which is preliminary data.</text>
</comment>
<gene>
    <name evidence="1" type="ORF">BV25DRAFT_842370</name>
</gene>
<organism evidence="1 2">
    <name type="scientific">Artomyces pyxidatus</name>
    <dbReference type="NCBI Taxonomy" id="48021"/>
    <lineage>
        <taxon>Eukaryota</taxon>
        <taxon>Fungi</taxon>
        <taxon>Dikarya</taxon>
        <taxon>Basidiomycota</taxon>
        <taxon>Agaricomycotina</taxon>
        <taxon>Agaricomycetes</taxon>
        <taxon>Russulales</taxon>
        <taxon>Auriscalpiaceae</taxon>
        <taxon>Artomyces</taxon>
    </lineage>
</organism>
<dbReference type="Proteomes" id="UP000814140">
    <property type="component" value="Unassembled WGS sequence"/>
</dbReference>